<dbReference type="STRING" id="1179773.BN6_55690"/>
<dbReference type="Proteomes" id="UP000006281">
    <property type="component" value="Chromosome"/>
</dbReference>
<reference evidence="3 4" key="1">
    <citation type="journal article" date="2012" name="BMC Genomics">
        <title>Complete genome sequence of Saccharothrix espanaensis DSM 44229T and comparison to the other completely sequenced Pseudonocardiaceae.</title>
        <authorList>
            <person name="Strobel T."/>
            <person name="Al-Dilaimi A."/>
            <person name="Blom J."/>
            <person name="Gessner A."/>
            <person name="Kalinowski J."/>
            <person name="Luzhetska M."/>
            <person name="Puhler A."/>
            <person name="Szczepanowski R."/>
            <person name="Bechthold A."/>
            <person name="Ruckert C."/>
        </authorList>
    </citation>
    <scope>NUCLEOTIDE SEQUENCE [LARGE SCALE GENOMIC DNA]</scope>
    <source>
        <strain evidence="4">ATCC 51144 / DSM 44229 / JCM 9112 / NBRC 15066 / NRRL 15764</strain>
    </source>
</reference>
<evidence type="ECO:0000313" key="3">
    <source>
        <dbReference type="EMBL" id="CCH32828.1"/>
    </source>
</evidence>
<feature type="domain" description="PucR C-terminal helix-turn-helix" evidence="1">
    <location>
        <begin position="329"/>
        <end position="386"/>
    </location>
</feature>
<dbReference type="InterPro" id="IPR042070">
    <property type="entry name" value="PucR_C-HTH_sf"/>
</dbReference>
<accession>K0K830</accession>
<gene>
    <name evidence="3" type="ordered locus">BN6_55690</name>
</gene>
<dbReference type="KEGG" id="sesp:BN6_55690"/>
<evidence type="ECO:0000313" key="4">
    <source>
        <dbReference type="Proteomes" id="UP000006281"/>
    </source>
</evidence>
<dbReference type="InterPro" id="IPR025736">
    <property type="entry name" value="PucR_C-HTH_dom"/>
</dbReference>
<evidence type="ECO:0000259" key="2">
    <source>
        <dbReference type="Pfam" id="PF14361"/>
    </source>
</evidence>
<name>K0K830_SACES</name>
<dbReference type="OrthoDB" id="33973at2"/>
<dbReference type="Pfam" id="PF14361">
    <property type="entry name" value="RsbRD_N"/>
    <property type="match status" value="1"/>
</dbReference>
<dbReference type="RefSeq" id="WP_015102940.1">
    <property type="nucleotide sequence ID" value="NC_019673.1"/>
</dbReference>
<feature type="domain" description="RsbT co-antagonist protein RsbRD N-terminal" evidence="2">
    <location>
        <begin position="31"/>
        <end position="166"/>
    </location>
</feature>
<protein>
    <submittedName>
        <fullName evidence="3">Transcriptional regulator, PucR family</fullName>
    </submittedName>
</protein>
<dbReference type="InterPro" id="IPR051448">
    <property type="entry name" value="CdaR-like_regulators"/>
</dbReference>
<dbReference type="PANTHER" id="PTHR33744:SF1">
    <property type="entry name" value="DNA-BINDING TRANSCRIPTIONAL ACTIVATOR ADER"/>
    <property type="match status" value="1"/>
</dbReference>
<dbReference type="PATRIC" id="fig|1179773.3.peg.5611"/>
<dbReference type="InterPro" id="IPR025751">
    <property type="entry name" value="RsbRD_N_dom"/>
</dbReference>
<dbReference type="AlphaFoldDB" id="K0K830"/>
<dbReference type="eggNOG" id="COG2508">
    <property type="taxonomic scope" value="Bacteria"/>
</dbReference>
<dbReference type="Pfam" id="PF13556">
    <property type="entry name" value="HTH_30"/>
    <property type="match status" value="1"/>
</dbReference>
<dbReference type="HOGENOM" id="CLU_041278_1_0_11"/>
<proteinExistence type="predicted"/>
<dbReference type="Gene3D" id="1.10.10.2840">
    <property type="entry name" value="PucR C-terminal helix-turn-helix domain"/>
    <property type="match status" value="1"/>
</dbReference>
<evidence type="ECO:0000259" key="1">
    <source>
        <dbReference type="Pfam" id="PF13556"/>
    </source>
</evidence>
<organism evidence="3 4">
    <name type="scientific">Saccharothrix espanaensis (strain ATCC 51144 / DSM 44229 / JCM 9112 / NBRC 15066 / NRRL 15764)</name>
    <dbReference type="NCBI Taxonomy" id="1179773"/>
    <lineage>
        <taxon>Bacteria</taxon>
        <taxon>Bacillati</taxon>
        <taxon>Actinomycetota</taxon>
        <taxon>Actinomycetes</taxon>
        <taxon>Pseudonocardiales</taxon>
        <taxon>Pseudonocardiaceae</taxon>
        <taxon>Saccharothrix</taxon>
    </lineage>
</organism>
<sequence>MSCDEETDRAVCGALEAQLAGVAGQLLLRSEELVAAQLRVVGAIGSYRAVPPSEVRPSAHRNVVRVVAALRGAEHPAAGAVEEDERETGRRRALQGIPSADVLVAYRRGIALLRDEFLRAARAEGLPADAALVGVQRIWQVGDRYSNDILAGHRKTGFDLVHREGQHRRMLLTRLLEGTMTTEQVVTAGVGLGLVVDRDYWVLRARSAGSDPVTLTRELERAAGAQDTVLIGAYRGDAAAVLSRPVTAEPAGDITVGLAGPAGLSRLGGAFAEATRLLEAAIRFGRGGVVDRGRMALRLAVADERELGEYLHARYVEPVSAESATGEALLASVETYLSRRRSIPEAAAALSVHVNTLRYRLARFAALTGADLQDTETAFEVWWALQYRNLCGSPM</sequence>
<dbReference type="EMBL" id="HE804045">
    <property type="protein sequence ID" value="CCH32828.1"/>
    <property type="molecule type" value="Genomic_DNA"/>
</dbReference>
<dbReference type="PANTHER" id="PTHR33744">
    <property type="entry name" value="CARBOHYDRATE DIACID REGULATOR"/>
    <property type="match status" value="1"/>
</dbReference>
<keyword evidence="4" id="KW-1185">Reference proteome</keyword>